<dbReference type="AlphaFoldDB" id="A0A1E7FA89"/>
<dbReference type="Proteomes" id="UP000095751">
    <property type="component" value="Unassembled WGS sequence"/>
</dbReference>
<feature type="transmembrane region" description="Helical" evidence="1">
    <location>
        <begin position="51"/>
        <end position="73"/>
    </location>
</feature>
<keyword evidence="1" id="KW-1133">Transmembrane helix</keyword>
<sequence length="185" mass="20219">MNNTLVAGEINDYGSTQKEELLVVPCAMMDRNHHTSNKHPRSPSWTNTKKVVLGIIGLTAVVVSSATLFFSVIMDSSRQARTQSFLLQGGYPRITIKNDTPYDTLPGGTYVLESSFCHSDDILEGIASRDTWTEPTSRGLCLVAKIAATLILPDGGGPLQCQDYNSVVLMNKKTGLEIEQGWRVS</sequence>
<accession>A0A1E7FA89</accession>
<evidence type="ECO:0000256" key="1">
    <source>
        <dbReference type="SAM" id="Phobius"/>
    </source>
</evidence>
<keyword evidence="1" id="KW-0472">Membrane</keyword>
<organism evidence="2 3">
    <name type="scientific">Fragilariopsis cylindrus CCMP1102</name>
    <dbReference type="NCBI Taxonomy" id="635003"/>
    <lineage>
        <taxon>Eukaryota</taxon>
        <taxon>Sar</taxon>
        <taxon>Stramenopiles</taxon>
        <taxon>Ochrophyta</taxon>
        <taxon>Bacillariophyta</taxon>
        <taxon>Bacillariophyceae</taxon>
        <taxon>Bacillariophycidae</taxon>
        <taxon>Bacillariales</taxon>
        <taxon>Bacillariaceae</taxon>
        <taxon>Fragilariopsis</taxon>
    </lineage>
</organism>
<dbReference type="EMBL" id="KV784360">
    <property type="protein sequence ID" value="OEU14945.1"/>
    <property type="molecule type" value="Genomic_DNA"/>
</dbReference>
<protein>
    <submittedName>
        <fullName evidence="2">Uncharacterized protein</fullName>
    </submittedName>
</protein>
<dbReference type="KEGG" id="fcy:FRACYDRAFT_241505"/>
<gene>
    <name evidence="2" type="ORF">FRACYDRAFT_241505</name>
</gene>
<evidence type="ECO:0000313" key="3">
    <source>
        <dbReference type="Proteomes" id="UP000095751"/>
    </source>
</evidence>
<proteinExistence type="predicted"/>
<keyword evidence="1" id="KW-0812">Transmembrane</keyword>
<evidence type="ECO:0000313" key="2">
    <source>
        <dbReference type="EMBL" id="OEU14945.1"/>
    </source>
</evidence>
<reference evidence="2 3" key="1">
    <citation type="submission" date="2016-09" db="EMBL/GenBank/DDBJ databases">
        <title>Extensive genetic diversity and differential bi-allelic expression allows diatom success in the polar Southern Ocean.</title>
        <authorList>
            <consortium name="DOE Joint Genome Institute"/>
            <person name="Mock T."/>
            <person name="Otillar R.P."/>
            <person name="Strauss J."/>
            <person name="Dupont C."/>
            <person name="Frickenhaus S."/>
            <person name="Maumus F."/>
            <person name="Mcmullan M."/>
            <person name="Sanges R."/>
            <person name="Schmutz J."/>
            <person name="Toseland A."/>
            <person name="Valas R."/>
            <person name="Veluchamy A."/>
            <person name="Ward B.J."/>
            <person name="Allen A."/>
            <person name="Barry K."/>
            <person name="Falciatore A."/>
            <person name="Ferrante M."/>
            <person name="Fortunato A.E."/>
            <person name="Gloeckner G."/>
            <person name="Gruber A."/>
            <person name="Hipkin R."/>
            <person name="Janech M."/>
            <person name="Kroth P."/>
            <person name="Leese F."/>
            <person name="Lindquist E."/>
            <person name="Lyon B.R."/>
            <person name="Martin J."/>
            <person name="Mayer C."/>
            <person name="Parker M."/>
            <person name="Quesneville H."/>
            <person name="Raymond J."/>
            <person name="Uhlig C."/>
            <person name="Valentin K.U."/>
            <person name="Worden A.Z."/>
            <person name="Armbrust E.V."/>
            <person name="Bowler C."/>
            <person name="Green B."/>
            <person name="Moulton V."/>
            <person name="Van Oosterhout C."/>
            <person name="Grigoriev I."/>
        </authorList>
    </citation>
    <scope>NUCLEOTIDE SEQUENCE [LARGE SCALE GENOMIC DNA]</scope>
    <source>
        <strain evidence="2 3">CCMP1102</strain>
    </source>
</reference>
<dbReference type="InParanoid" id="A0A1E7FA89"/>
<name>A0A1E7FA89_9STRA</name>
<keyword evidence="3" id="KW-1185">Reference proteome</keyword>